<comment type="caution">
    <text evidence="2">The sequence shown here is derived from an EMBL/GenBank/DDBJ whole genome shotgun (WGS) entry which is preliminary data.</text>
</comment>
<keyword evidence="3" id="KW-1185">Reference proteome</keyword>
<evidence type="ECO:0000313" key="2">
    <source>
        <dbReference type="EMBL" id="KAL1401582.1"/>
    </source>
</evidence>
<name>A0ABD1DPU1_CULPP</name>
<organism evidence="2 3">
    <name type="scientific">Culex pipiens pipiens</name>
    <name type="common">Northern house mosquito</name>
    <dbReference type="NCBI Taxonomy" id="38569"/>
    <lineage>
        <taxon>Eukaryota</taxon>
        <taxon>Metazoa</taxon>
        <taxon>Ecdysozoa</taxon>
        <taxon>Arthropoda</taxon>
        <taxon>Hexapoda</taxon>
        <taxon>Insecta</taxon>
        <taxon>Pterygota</taxon>
        <taxon>Neoptera</taxon>
        <taxon>Endopterygota</taxon>
        <taxon>Diptera</taxon>
        <taxon>Nematocera</taxon>
        <taxon>Culicoidea</taxon>
        <taxon>Culicidae</taxon>
        <taxon>Culicinae</taxon>
        <taxon>Culicini</taxon>
        <taxon>Culex</taxon>
        <taxon>Culex</taxon>
    </lineage>
</organism>
<sequence>FCSIPDIGQKKLYVVLLLIGMKFFAIICKHPHMPDSGSPPRYFYLHLPALVNTY</sequence>
<protein>
    <submittedName>
        <fullName evidence="2">Uncharacterized protein</fullName>
    </submittedName>
</protein>
<keyword evidence="1" id="KW-0472">Membrane</keyword>
<feature type="transmembrane region" description="Helical" evidence="1">
    <location>
        <begin position="12"/>
        <end position="32"/>
    </location>
</feature>
<gene>
    <name evidence="2" type="ORF">pipiens_020011</name>
</gene>
<reference evidence="2 3" key="1">
    <citation type="submission" date="2024-05" db="EMBL/GenBank/DDBJ databases">
        <title>Culex pipiens pipiens assembly and annotation.</title>
        <authorList>
            <person name="Alout H."/>
            <person name="Durand T."/>
        </authorList>
    </citation>
    <scope>NUCLEOTIDE SEQUENCE [LARGE SCALE GENOMIC DNA]</scope>
    <source>
        <strain evidence="2">HA-2024</strain>
        <tissue evidence="2">Whole body</tissue>
    </source>
</reference>
<accession>A0ABD1DPU1</accession>
<evidence type="ECO:0000256" key="1">
    <source>
        <dbReference type="SAM" id="Phobius"/>
    </source>
</evidence>
<evidence type="ECO:0000313" key="3">
    <source>
        <dbReference type="Proteomes" id="UP001562425"/>
    </source>
</evidence>
<proteinExistence type="predicted"/>
<keyword evidence="1" id="KW-0812">Transmembrane</keyword>
<dbReference type="AlphaFoldDB" id="A0ABD1DPU1"/>
<dbReference type="EMBL" id="JBEHCU010004521">
    <property type="protein sequence ID" value="KAL1401582.1"/>
    <property type="molecule type" value="Genomic_DNA"/>
</dbReference>
<dbReference type="Proteomes" id="UP001562425">
    <property type="component" value="Unassembled WGS sequence"/>
</dbReference>
<keyword evidence="1" id="KW-1133">Transmembrane helix</keyword>
<feature type="non-terminal residue" evidence="2">
    <location>
        <position position="1"/>
    </location>
</feature>